<dbReference type="PROSITE" id="PS00132">
    <property type="entry name" value="CARBOXYPEPT_ZN_1"/>
    <property type="match status" value="1"/>
</dbReference>
<proteinExistence type="inferred from homology"/>
<dbReference type="GO" id="GO:0005615">
    <property type="term" value="C:extracellular space"/>
    <property type="evidence" value="ECO:0007669"/>
    <property type="project" value="TreeGrafter"/>
</dbReference>
<dbReference type="PRINTS" id="PR00765">
    <property type="entry name" value="CRBOXYPTASEA"/>
</dbReference>
<feature type="domain" description="Peptidase M14" evidence="11">
    <location>
        <begin position="1"/>
        <end position="267"/>
    </location>
</feature>
<dbReference type="Pfam" id="PF00246">
    <property type="entry name" value="Peptidase_M14"/>
    <property type="match status" value="1"/>
</dbReference>
<dbReference type="PANTHER" id="PTHR11705">
    <property type="entry name" value="PROTEASE FAMILY M14 CARBOXYPEPTIDASE A,B"/>
    <property type="match status" value="1"/>
</dbReference>
<protein>
    <submittedName>
        <fullName evidence="14">Peptidase_M14 domain-containing protein</fullName>
    </submittedName>
</protein>
<dbReference type="EMBL" id="UYSU01038124">
    <property type="protein sequence ID" value="VDL99871.1"/>
    <property type="molecule type" value="Genomic_DNA"/>
</dbReference>
<dbReference type="GO" id="GO:0006508">
    <property type="term" value="P:proteolysis"/>
    <property type="evidence" value="ECO:0007669"/>
    <property type="project" value="UniProtKB-KW"/>
</dbReference>
<keyword evidence="8" id="KW-0862">Zinc</keyword>
<sequence>ISSNTSLPIIWIDAGIHAREWIAPATALYLIGKLLSADGSELLQSFQFYIAPNINPDGYEFSFRMSRYWRKNRMPTSTVGCVGVDLNRNFPYKWGERGASTWPCSDTYMGTRGGDQPESKAIINKLQEIKHKVILYITLHSYGQYILTPFGYQRSQYPPKYDELVSCKNVEGFYKAKCVGLINMAIKVIRTIWHTHNNVYTVGSAADLLYAAAGGSDDFACGELQIPFSYTIELPDSGTYNFLLPEAYIPVVGEQMWTALNVLAGELNTH</sequence>
<evidence type="ECO:0000313" key="13">
    <source>
        <dbReference type="Proteomes" id="UP000275846"/>
    </source>
</evidence>
<keyword evidence="5" id="KW-0479">Metal-binding</keyword>
<dbReference type="GO" id="GO:0004181">
    <property type="term" value="F:metallocarboxypeptidase activity"/>
    <property type="evidence" value="ECO:0007669"/>
    <property type="project" value="InterPro"/>
</dbReference>
<reference evidence="14" key="1">
    <citation type="submission" date="2016-06" db="UniProtKB">
        <authorList>
            <consortium name="WormBaseParasite"/>
        </authorList>
    </citation>
    <scope>IDENTIFICATION</scope>
</reference>
<name>A0A183TAI8_SCHSO</name>
<evidence type="ECO:0000256" key="2">
    <source>
        <dbReference type="ARBA" id="ARBA00005988"/>
    </source>
</evidence>
<keyword evidence="4" id="KW-0645">Protease</keyword>
<dbReference type="Proteomes" id="UP000275846">
    <property type="component" value="Unassembled WGS sequence"/>
</dbReference>
<evidence type="ECO:0000256" key="6">
    <source>
        <dbReference type="ARBA" id="ARBA00022729"/>
    </source>
</evidence>
<dbReference type="PROSITE" id="PS52035">
    <property type="entry name" value="PEPTIDASE_M14"/>
    <property type="match status" value="1"/>
</dbReference>
<feature type="active site" description="Proton donor/acceptor" evidence="10">
    <location>
        <position position="233"/>
    </location>
</feature>
<reference evidence="12 13" key="2">
    <citation type="submission" date="2018-11" db="EMBL/GenBank/DDBJ databases">
        <authorList>
            <consortium name="Pathogen Informatics"/>
        </authorList>
    </citation>
    <scope>NUCLEOTIDE SEQUENCE [LARGE SCALE GENOMIC DNA]</scope>
    <source>
        <strain evidence="12 13">NST_G2</strain>
    </source>
</reference>
<keyword evidence="13" id="KW-1185">Reference proteome</keyword>
<comment type="cofactor">
    <cofactor evidence="1">
        <name>Zn(2+)</name>
        <dbReference type="ChEBI" id="CHEBI:29105"/>
    </cofactor>
</comment>
<dbReference type="OrthoDB" id="3626597at2759"/>
<dbReference type="InterPro" id="IPR057246">
    <property type="entry name" value="CARBOXYPEPT_ZN_1"/>
</dbReference>
<dbReference type="WBParaSite" id="SSLN_0001399801-mRNA-1">
    <property type="protein sequence ID" value="SSLN_0001399801-mRNA-1"/>
    <property type="gene ID" value="SSLN_0001399801"/>
</dbReference>
<evidence type="ECO:0000313" key="12">
    <source>
        <dbReference type="EMBL" id="VDL99871.1"/>
    </source>
</evidence>
<dbReference type="GO" id="GO:0008270">
    <property type="term" value="F:zinc ion binding"/>
    <property type="evidence" value="ECO:0007669"/>
    <property type="project" value="InterPro"/>
</dbReference>
<evidence type="ECO:0000256" key="10">
    <source>
        <dbReference type="PROSITE-ProRule" id="PRU01379"/>
    </source>
</evidence>
<evidence type="ECO:0000256" key="8">
    <source>
        <dbReference type="ARBA" id="ARBA00022833"/>
    </source>
</evidence>
<dbReference type="CDD" id="cd03860">
    <property type="entry name" value="M14_CP_A-B_like"/>
    <property type="match status" value="1"/>
</dbReference>
<dbReference type="Gene3D" id="3.40.630.10">
    <property type="entry name" value="Zn peptidases"/>
    <property type="match status" value="1"/>
</dbReference>
<evidence type="ECO:0000259" key="11">
    <source>
        <dbReference type="PROSITE" id="PS52035"/>
    </source>
</evidence>
<evidence type="ECO:0000256" key="7">
    <source>
        <dbReference type="ARBA" id="ARBA00022801"/>
    </source>
</evidence>
<keyword evidence="9" id="KW-0482">Metalloprotease</keyword>
<evidence type="ECO:0000256" key="3">
    <source>
        <dbReference type="ARBA" id="ARBA00022645"/>
    </source>
</evidence>
<dbReference type="FunFam" id="3.40.630.10:FF:000084">
    <property type="entry name" value="Carboxypeptidase B2"/>
    <property type="match status" value="1"/>
</dbReference>
<dbReference type="InterPro" id="IPR000834">
    <property type="entry name" value="Peptidase_M14"/>
</dbReference>
<evidence type="ECO:0000256" key="5">
    <source>
        <dbReference type="ARBA" id="ARBA00022723"/>
    </source>
</evidence>
<evidence type="ECO:0000313" key="14">
    <source>
        <dbReference type="WBParaSite" id="SSLN_0001399801-mRNA-1"/>
    </source>
</evidence>
<accession>A0A183TAI8</accession>
<dbReference type="SUPFAM" id="SSF53187">
    <property type="entry name" value="Zn-dependent exopeptidases"/>
    <property type="match status" value="1"/>
</dbReference>
<keyword evidence="3" id="KW-0121">Carboxypeptidase</keyword>
<dbReference type="STRING" id="70667.A0A183TAI8"/>
<keyword evidence="6" id="KW-0732">Signal</keyword>
<comment type="similarity">
    <text evidence="2 10">Belongs to the peptidase M14 family.</text>
</comment>
<dbReference type="AlphaFoldDB" id="A0A183TAI8"/>
<evidence type="ECO:0000256" key="1">
    <source>
        <dbReference type="ARBA" id="ARBA00001947"/>
    </source>
</evidence>
<keyword evidence="7" id="KW-0378">Hydrolase</keyword>
<evidence type="ECO:0000256" key="9">
    <source>
        <dbReference type="ARBA" id="ARBA00023049"/>
    </source>
</evidence>
<dbReference type="SMART" id="SM00631">
    <property type="entry name" value="Zn_pept"/>
    <property type="match status" value="1"/>
</dbReference>
<dbReference type="PANTHER" id="PTHR11705:SF140">
    <property type="entry name" value="FI02848P-RELATED"/>
    <property type="match status" value="1"/>
</dbReference>
<gene>
    <name evidence="12" type="ORF">SSLN_LOCUS13486</name>
</gene>
<organism evidence="14">
    <name type="scientific">Schistocephalus solidus</name>
    <name type="common">Tapeworm</name>
    <dbReference type="NCBI Taxonomy" id="70667"/>
    <lineage>
        <taxon>Eukaryota</taxon>
        <taxon>Metazoa</taxon>
        <taxon>Spiralia</taxon>
        <taxon>Lophotrochozoa</taxon>
        <taxon>Platyhelminthes</taxon>
        <taxon>Cestoda</taxon>
        <taxon>Eucestoda</taxon>
        <taxon>Diphyllobothriidea</taxon>
        <taxon>Diphyllobothriidae</taxon>
        <taxon>Schistocephalus</taxon>
    </lineage>
</organism>
<evidence type="ECO:0000256" key="4">
    <source>
        <dbReference type="ARBA" id="ARBA00022670"/>
    </source>
</evidence>